<feature type="domain" description="Aminotransferase class I/classII large" evidence="8">
    <location>
        <begin position="296"/>
        <end position="658"/>
    </location>
</feature>
<reference evidence="9 10" key="1">
    <citation type="submission" date="2018-03" db="EMBL/GenBank/DDBJ databases">
        <authorList>
            <person name="Guldener U."/>
        </authorList>
    </citation>
    <scope>NUCLEOTIDE SEQUENCE [LARGE SCALE GENOMIC DNA]</scope>
    <source>
        <strain evidence="9 10">NBRC100155</strain>
    </source>
</reference>
<protein>
    <recommendedName>
        <fullName evidence="3">serine C-palmitoyltransferase</fullName>
        <ecNumber evidence="3">2.3.1.50</ecNumber>
    </recommendedName>
</protein>
<dbReference type="PROSITE" id="PS00599">
    <property type="entry name" value="AA_TRANSFER_CLASS_2"/>
    <property type="match status" value="1"/>
</dbReference>
<dbReference type="Pfam" id="PF00155">
    <property type="entry name" value="Aminotran_1_2"/>
    <property type="match status" value="1"/>
</dbReference>
<feature type="compositionally biased region" description="Low complexity" evidence="7">
    <location>
        <begin position="82"/>
        <end position="97"/>
    </location>
</feature>
<feature type="region of interest" description="Disordered" evidence="7">
    <location>
        <begin position="1"/>
        <end position="32"/>
    </location>
</feature>
<evidence type="ECO:0000313" key="9">
    <source>
        <dbReference type="EMBL" id="SPO22763.1"/>
    </source>
</evidence>
<comment type="cofactor">
    <cofactor evidence="1">
        <name>pyridoxal 5'-phosphate</name>
        <dbReference type="ChEBI" id="CHEBI:597326"/>
    </cofactor>
</comment>
<dbReference type="Gene3D" id="3.40.640.10">
    <property type="entry name" value="Type I PLP-dependent aspartate aminotransferase-like (Major domain)"/>
    <property type="match status" value="1"/>
</dbReference>
<dbReference type="AlphaFoldDB" id="A0A5C3DWD9"/>
<dbReference type="OrthoDB" id="65434at2759"/>
<dbReference type="InterPro" id="IPR004839">
    <property type="entry name" value="Aminotransferase_I/II_large"/>
</dbReference>
<dbReference type="Proteomes" id="UP000324022">
    <property type="component" value="Unassembled WGS sequence"/>
</dbReference>
<dbReference type="InterPro" id="IPR015422">
    <property type="entry name" value="PyrdxlP-dep_Trfase_small"/>
</dbReference>
<evidence type="ECO:0000256" key="4">
    <source>
        <dbReference type="ARBA" id="ARBA00022679"/>
    </source>
</evidence>
<dbReference type="SUPFAM" id="SSF53383">
    <property type="entry name" value="PLP-dependent transferases"/>
    <property type="match status" value="1"/>
</dbReference>
<dbReference type="EMBL" id="OOIN01000004">
    <property type="protein sequence ID" value="SPO22763.1"/>
    <property type="molecule type" value="Genomic_DNA"/>
</dbReference>
<dbReference type="GO" id="GO:0017059">
    <property type="term" value="C:serine palmitoyltransferase complex"/>
    <property type="evidence" value="ECO:0007669"/>
    <property type="project" value="TreeGrafter"/>
</dbReference>
<dbReference type="InterPro" id="IPR050087">
    <property type="entry name" value="AON_synthase_class-II"/>
</dbReference>
<proteinExistence type="inferred from homology"/>
<dbReference type="Gene3D" id="3.90.1150.10">
    <property type="entry name" value="Aspartate Aminotransferase, domain 1"/>
    <property type="match status" value="2"/>
</dbReference>
<dbReference type="GO" id="GO:0046512">
    <property type="term" value="P:sphingosine biosynthetic process"/>
    <property type="evidence" value="ECO:0007669"/>
    <property type="project" value="TreeGrafter"/>
</dbReference>
<keyword evidence="5" id="KW-0663">Pyridoxal phosphate</keyword>
<organism evidence="9 10">
    <name type="scientific">Ustilago trichophora</name>
    <dbReference type="NCBI Taxonomy" id="86804"/>
    <lineage>
        <taxon>Eukaryota</taxon>
        <taxon>Fungi</taxon>
        <taxon>Dikarya</taxon>
        <taxon>Basidiomycota</taxon>
        <taxon>Ustilaginomycotina</taxon>
        <taxon>Ustilaginomycetes</taxon>
        <taxon>Ustilaginales</taxon>
        <taxon>Ustilaginaceae</taxon>
        <taxon>Ustilago</taxon>
    </lineage>
</organism>
<dbReference type="GO" id="GO:0046513">
    <property type="term" value="P:ceramide biosynthetic process"/>
    <property type="evidence" value="ECO:0007669"/>
    <property type="project" value="TreeGrafter"/>
</dbReference>
<dbReference type="GO" id="GO:0016020">
    <property type="term" value="C:membrane"/>
    <property type="evidence" value="ECO:0007669"/>
    <property type="project" value="GOC"/>
</dbReference>
<gene>
    <name evidence="9" type="ORF">UTRI_01441</name>
</gene>
<accession>A0A5C3DWD9</accession>
<keyword evidence="4 9" id="KW-0808">Transferase</keyword>
<sequence length="755" mass="82851">MAPVPTHIDAHPIDTHTTPIGNSKRSSLAAKSPLASSPSLSAFLKKGAPIVAISPPAPSANNNMTSPELDLSAHRAEWAGFSSSPDSSPDVESAVPSLTTGSTSASVESLESVQDAHHRSLNARFNSGKRDASFGADGLAFNASPMQPPTSFESSQDGATLIHSEFGYCVNPDYRYTSEHRRGDSLPNPVEEEPSYFTVLTTYISYIILILIGHMRDYTGKRLFPKSYHHLMERDGYAALNSDFDSFYTRRLKARMDDCFSRPVTGVCGRTVVCLDRVALDYYQTFRLTGEKTRALNISAYNYLGFAQSHGGCADAVETCLRNYGVSSYGSRLGAGHLDLQTQTEKLVAKFVGKEDAVVISMGFATNSTTIPAIAGPGTLIISDEYNHSSIRFGARLSGAHIRQYKHNDMKKLESLLRECISQGMPRTHRPWKKILLIVEGLYSMEGTLVNLPEVMRLKEKYKFHLYIDEAHSIGAIGPQGRGVCDYFGVDPAKVEILMGTFTKSFGAAGGYIAGDRDIVDRIRLTNHANVYGETLSPPVLTQIVASMASIMGVGRDPEELALLPSWVQLPRNLLDGSEGRERLRRLAFNARYLSSGLRKLGFIIYGHRDSPIVPLLIFQPAKMSLFSRMMLDRSSVLPPSQRFAIEQSDMTAEQLKELEDPASPTNIERPARPPIVVVVVAYPATPLISSRVRFCVSASHTKKDIDDVLRACDEVGTLLHLKHGSGGPGGRWNVEKVIDRCLDLVHWNGDDPIN</sequence>
<dbReference type="GO" id="GO:0030170">
    <property type="term" value="F:pyridoxal phosphate binding"/>
    <property type="evidence" value="ECO:0007669"/>
    <property type="project" value="InterPro"/>
</dbReference>
<dbReference type="PANTHER" id="PTHR13693:SF3">
    <property type="entry name" value="LD36009P"/>
    <property type="match status" value="1"/>
</dbReference>
<dbReference type="InterPro" id="IPR001917">
    <property type="entry name" value="Aminotrans_II_pyridoxalP_BS"/>
</dbReference>
<dbReference type="InterPro" id="IPR015424">
    <property type="entry name" value="PyrdxlP-dep_Trfase"/>
</dbReference>
<feature type="compositionally biased region" description="Low complexity" evidence="7">
    <location>
        <begin position="23"/>
        <end position="32"/>
    </location>
</feature>
<feature type="region of interest" description="Disordered" evidence="7">
    <location>
        <begin position="79"/>
        <end position="107"/>
    </location>
</feature>
<evidence type="ECO:0000256" key="2">
    <source>
        <dbReference type="ARBA" id="ARBA00008392"/>
    </source>
</evidence>
<keyword evidence="10" id="KW-1185">Reference proteome</keyword>
<dbReference type="GO" id="GO:0004758">
    <property type="term" value="F:serine C-palmitoyltransferase activity"/>
    <property type="evidence" value="ECO:0007669"/>
    <property type="project" value="UniProtKB-EC"/>
</dbReference>
<dbReference type="InterPro" id="IPR015421">
    <property type="entry name" value="PyrdxlP-dep_Trfase_major"/>
</dbReference>
<evidence type="ECO:0000256" key="6">
    <source>
        <dbReference type="ARBA" id="ARBA00048528"/>
    </source>
</evidence>
<dbReference type="PANTHER" id="PTHR13693">
    <property type="entry name" value="CLASS II AMINOTRANSFERASE/8-AMINO-7-OXONONANOATE SYNTHASE"/>
    <property type="match status" value="1"/>
</dbReference>
<evidence type="ECO:0000256" key="5">
    <source>
        <dbReference type="ARBA" id="ARBA00022898"/>
    </source>
</evidence>
<dbReference type="EC" id="2.3.1.50" evidence="3"/>
<feature type="compositionally biased region" description="Polar residues" evidence="7">
    <location>
        <begin position="98"/>
        <end position="107"/>
    </location>
</feature>
<evidence type="ECO:0000256" key="7">
    <source>
        <dbReference type="SAM" id="MobiDB-lite"/>
    </source>
</evidence>
<evidence type="ECO:0000259" key="8">
    <source>
        <dbReference type="Pfam" id="PF00155"/>
    </source>
</evidence>
<comment type="similarity">
    <text evidence="2">Belongs to the class-II pyridoxal-phosphate-dependent aminotransferase family.</text>
</comment>
<evidence type="ECO:0000313" key="10">
    <source>
        <dbReference type="Proteomes" id="UP000324022"/>
    </source>
</evidence>
<comment type="catalytic activity">
    <reaction evidence="6">
        <text>L-serine + hexadecanoyl-CoA + H(+) = 3-oxosphinganine + CO2 + CoA</text>
        <dbReference type="Rhea" id="RHEA:14761"/>
        <dbReference type="ChEBI" id="CHEBI:15378"/>
        <dbReference type="ChEBI" id="CHEBI:16526"/>
        <dbReference type="ChEBI" id="CHEBI:33384"/>
        <dbReference type="ChEBI" id="CHEBI:57287"/>
        <dbReference type="ChEBI" id="CHEBI:57379"/>
        <dbReference type="ChEBI" id="CHEBI:58299"/>
        <dbReference type="EC" id="2.3.1.50"/>
    </reaction>
</comment>
<evidence type="ECO:0000256" key="3">
    <source>
        <dbReference type="ARBA" id="ARBA00013220"/>
    </source>
</evidence>
<name>A0A5C3DWD9_9BASI</name>
<dbReference type="CDD" id="cd06454">
    <property type="entry name" value="KBL_like"/>
    <property type="match status" value="1"/>
</dbReference>
<evidence type="ECO:0000256" key="1">
    <source>
        <dbReference type="ARBA" id="ARBA00001933"/>
    </source>
</evidence>